<dbReference type="SFLD" id="SFLDS00029">
    <property type="entry name" value="Radical_SAM"/>
    <property type="match status" value="1"/>
</dbReference>
<organism evidence="5 6">
    <name type="scientific">Alloalcanivorax marinus</name>
    <dbReference type="NCBI Taxonomy" id="1177169"/>
    <lineage>
        <taxon>Bacteria</taxon>
        <taxon>Pseudomonadati</taxon>
        <taxon>Pseudomonadota</taxon>
        <taxon>Gammaproteobacteria</taxon>
        <taxon>Oceanospirillales</taxon>
        <taxon>Alcanivoracaceae</taxon>
        <taxon>Alloalcanivorax</taxon>
    </lineage>
</organism>
<sequence>MATRASNRGTLNQRPGRFAVIHSEHDEPAAARPSRYHREIARSILTRNQSPDLHFDTSLNPYRGCEHGCIYCFARPNHAYVDLSPGQDFESEIFCKDNAAEVLRDTLRKPGYQCRPIVIGTATDPYQPVERERLITREVLQVLSECRHPFSLITKSALVLRDLDLIGPMAREGRASVAVSVTTLDNRLKGQLEPRASGGRERLRAVRELARAGVPVTVLVAPLIPFINDHELEDIVEQVAAAGARSAGYVILRLPHELGPLWEEWLATHYPDRAGKVMATVRELHGGATYDSRWHHRHRGQGPWAQLLSRRFQTACQRAGLAPRESFTLDTGAFRPPGLAGQMHLWEG</sequence>
<dbReference type="AlphaFoldDB" id="A0A9Q3YM99"/>
<evidence type="ECO:0000256" key="1">
    <source>
        <dbReference type="ARBA" id="ARBA00022723"/>
    </source>
</evidence>
<dbReference type="InterPro" id="IPR058240">
    <property type="entry name" value="rSAM_sf"/>
</dbReference>
<dbReference type="NCBIfam" id="NF033668">
    <property type="entry name" value="rSAM_PA0069"/>
    <property type="match status" value="1"/>
</dbReference>
<dbReference type="GO" id="GO:0051536">
    <property type="term" value="F:iron-sulfur cluster binding"/>
    <property type="evidence" value="ECO:0007669"/>
    <property type="project" value="UniProtKB-KW"/>
</dbReference>
<accession>A0A9Q3YM99</accession>
<dbReference type="SMART" id="SM00729">
    <property type="entry name" value="Elp3"/>
    <property type="match status" value="1"/>
</dbReference>
<feature type="domain" description="Radical SAM core" evidence="4">
    <location>
        <begin position="51"/>
        <end position="288"/>
    </location>
</feature>
<dbReference type="EMBL" id="JAJGNA010000007">
    <property type="protein sequence ID" value="MCC4308594.1"/>
    <property type="molecule type" value="Genomic_DNA"/>
</dbReference>
<dbReference type="InterPro" id="IPR006638">
    <property type="entry name" value="Elp3/MiaA/NifB-like_rSAM"/>
</dbReference>
<evidence type="ECO:0000313" key="6">
    <source>
        <dbReference type="Proteomes" id="UP001108027"/>
    </source>
</evidence>
<dbReference type="CDD" id="cd01335">
    <property type="entry name" value="Radical_SAM"/>
    <property type="match status" value="1"/>
</dbReference>
<protein>
    <submittedName>
        <fullName evidence="5">PA0069 family radical SAM protein</fullName>
    </submittedName>
</protein>
<dbReference type="PROSITE" id="PS51918">
    <property type="entry name" value="RADICAL_SAM"/>
    <property type="match status" value="1"/>
</dbReference>
<dbReference type="GO" id="GO:0003824">
    <property type="term" value="F:catalytic activity"/>
    <property type="evidence" value="ECO:0007669"/>
    <property type="project" value="InterPro"/>
</dbReference>
<dbReference type="Pfam" id="PF04055">
    <property type="entry name" value="Radical_SAM"/>
    <property type="match status" value="1"/>
</dbReference>
<name>A0A9Q3YM99_9GAMM</name>
<gene>
    <name evidence="5" type="ORF">LL252_08410</name>
</gene>
<comment type="caution">
    <text evidence="5">The sequence shown here is derived from an EMBL/GenBank/DDBJ whole genome shotgun (WGS) entry which is preliminary data.</text>
</comment>
<dbReference type="InterPro" id="IPR007197">
    <property type="entry name" value="rSAM"/>
</dbReference>
<proteinExistence type="predicted"/>
<evidence type="ECO:0000256" key="3">
    <source>
        <dbReference type="ARBA" id="ARBA00023014"/>
    </source>
</evidence>
<dbReference type="InterPro" id="IPR040086">
    <property type="entry name" value="MJ0683-like"/>
</dbReference>
<dbReference type="RefSeq" id="WP_204428033.1">
    <property type="nucleotide sequence ID" value="NZ_ARXL01000238.1"/>
</dbReference>
<keyword evidence="1" id="KW-0479">Metal-binding</keyword>
<dbReference type="Gene3D" id="3.80.30.30">
    <property type="match status" value="1"/>
</dbReference>
<keyword evidence="6" id="KW-1185">Reference proteome</keyword>
<evidence type="ECO:0000313" key="5">
    <source>
        <dbReference type="EMBL" id="MCC4308594.1"/>
    </source>
</evidence>
<keyword evidence="3" id="KW-0411">Iron-sulfur</keyword>
<dbReference type="PANTHER" id="PTHR43432:SF3">
    <property type="entry name" value="SLR0285 PROTEIN"/>
    <property type="match status" value="1"/>
</dbReference>
<dbReference type="Proteomes" id="UP001108027">
    <property type="component" value="Unassembled WGS sequence"/>
</dbReference>
<dbReference type="GO" id="GO:0046872">
    <property type="term" value="F:metal ion binding"/>
    <property type="evidence" value="ECO:0007669"/>
    <property type="project" value="UniProtKB-KW"/>
</dbReference>
<reference evidence="5" key="1">
    <citation type="submission" date="2021-10" db="EMBL/GenBank/DDBJ databases">
        <title>The diversity and Nitrogen Metabolism of Culturable Nitrate-Utilizing Bacteria Within the Oxygen Minimum Zone of the Changjiang (Yangtze River)Estuary.</title>
        <authorList>
            <person name="Zhang D."/>
            <person name="Zheng J."/>
            <person name="Liu S."/>
            <person name="He W."/>
        </authorList>
    </citation>
    <scope>NUCLEOTIDE SEQUENCE</scope>
    <source>
        <strain evidence="5">FXH-223</strain>
    </source>
</reference>
<keyword evidence="2" id="KW-0408">Iron</keyword>
<dbReference type="SFLD" id="SFLDG01084">
    <property type="entry name" value="Uncharacterised_Radical_SAM_Su"/>
    <property type="match status" value="1"/>
</dbReference>
<dbReference type="SUPFAM" id="SSF102114">
    <property type="entry name" value="Radical SAM enzymes"/>
    <property type="match status" value="1"/>
</dbReference>
<evidence type="ECO:0000259" key="4">
    <source>
        <dbReference type="PROSITE" id="PS51918"/>
    </source>
</evidence>
<dbReference type="PANTHER" id="PTHR43432">
    <property type="entry name" value="SLR0285 PROTEIN"/>
    <property type="match status" value="1"/>
</dbReference>
<evidence type="ECO:0000256" key="2">
    <source>
        <dbReference type="ARBA" id="ARBA00023004"/>
    </source>
</evidence>